<reference evidence="1" key="1">
    <citation type="submission" date="2018-01" db="EMBL/GenBank/DDBJ databases">
        <title>An insight into the sialome of Amazonian anophelines.</title>
        <authorList>
            <person name="Ribeiro J.M."/>
            <person name="Scarpassa V."/>
            <person name="Calvo E."/>
        </authorList>
    </citation>
    <scope>NUCLEOTIDE SEQUENCE</scope>
    <source>
        <tissue evidence="1">Salivary glands</tissue>
    </source>
</reference>
<organism evidence="1">
    <name type="scientific">Anopheles triannulatus</name>
    <dbReference type="NCBI Taxonomy" id="58253"/>
    <lineage>
        <taxon>Eukaryota</taxon>
        <taxon>Metazoa</taxon>
        <taxon>Ecdysozoa</taxon>
        <taxon>Arthropoda</taxon>
        <taxon>Hexapoda</taxon>
        <taxon>Insecta</taxon>
        <taxon>Pterygota</taxon>
        <taxon>Neoptera</taxon>
        <taxon>Endopterygota</taxon>
        <taxon>Diptera</taxon>
        <taxon>Nematocera</taxon>
        <taxon>Culicoidea</taxon>
        <taxon>Culicidae</taxon>
        <taxon>Anophelinae</taxon>
        <taxon>Anopheles</taxon>
    </lineage>
</organism>
<name>A0A2M4B1J2_9DIPT</name>
<dbReference type="AlphaFoldDB" id="A0A2M4B1J2"/>
<accession>A0A2M4B1J2</accession>
<protein>
    <submittedName>
        <fullName evidence="1">Putative secreted protein</fullName>
    </submittedName>
</protein>
<evidence type="ECO:0000313" key="1">
    <source>
        <dbReference type="EMBL" id="MBW46924.1"/>
    </source>
</evidence>
<dbReference type="EMBL" id="GGFK01013603">
    <property type="protein sequence ID" value="MBW46924.1"/>
    <property type="molecule type" value="Transcribed_RNA"/>
</dbReference>
<proteinExistence type="predicted"/>
<sequence>MGGLVLIVAHATTRCGSCSSSSGRGRITRKQRRVVIVLTRVDVLGMISTQLRRIVHLLSRCPTDGTAGLR</sequence>